<sequence length="87" mass="9368">MSGISGPSSKPRIAVALLYEEPNAPKVVASGQGWIGEKIIETAKEHGVPIEEDPVLAQALSTIEIDEEIPEALYRAVAEVLSFLLKR</sequence>
<dbReference type="PANTHER" id="PTHR30531:SF12">
    <property type="entry name" value="FLAGELLAR BIOSYNTHETIC PROTEIN FLHB"/>
    <property type="match status" value="1"/>
</dbReference>
<keyword evidence="2" id="KW-0966">Cell projection</keyword>
<dbReference type="PANTHER" id="PTHR30531">
    <property type="entry name" value="FLAGELLAR BIOSYNTHETIC PROTEIN FLHB"/>
    <property type="match status" value="1"/>
</dbReference>
<dbReference type="OrthoDB" id="5244399at2"/>
<keyword evidence="2" id="KW-0969">Cilium</keyword>
<proteinExistence type="inferred from homology"/>
<evidence type="ECO:0000313" key="3">
    <source>
        <dbReference type="Proteomes" id="UP000001364"/>
    </source>
</evidence>
<dbReference type="HOGENOM" id="CLU_041013_4_2_5"/>
<dbReference type="SUPFAM" id="SSF160544">
    <property type="entry name" value="EscU C-terminal domain-like"/>
    <property type="match status" value="1"/>
</dbReference>
<name>A0A0H3C9K5_CAUVN</name>
<organism evidence="2 3">
    <name type="scientific">Caulobacter vibrioides (strain NA1000 / CB15N)</name>
    <name type="common">Caulobacter crescentus</name>
    <dbReference type="NCBI Taxonomy" id="565050"/>
    <lineage>
        <taxon>Bacteria</taxon>
        <taxon>Pseudomonadati</taxon>
        <taxon>Pseudomonadota</taxon>
        <taxon>Alphaproteobacteria</taxon>
        <taxon>Caulobacterales</taxon>
        <taxon>Caulobacteraceae</taxon>
        <taxon>Caulobacter</taxon>
    </lineage>
</organism>
<keyword evidence="3" id="KW-1185">Reference proteome</keyword>
<dbReference type="EMBL" id="CP001340">
    <property type="protein sequence ID" value="ACL95449.1"/>
    <property type="molecule type" value="Genomic_DNA"/>
</dbReference>
<dbReference type="AlphaFoldDB" id="A0A0H3C9K5"/>
<dbReference type="Gene3D" id="3.40.1690.10">
    <property type="entry name" value="secretion proteins EscU"/>
    <property type="match status" value="1"/>
</dbReference>
<accession>A0A0H3C9K5</accession>
<dbReference type="SMR" id="A0A0H3C9K5"/>
<dbReference type="GO" id="GO:0005886">
    <property type="term" value="C:plasma membrane"/>
    <property type="evidence" value="ECO:0007669"/>
    <property type="project" value="TreeGrafter"/>
</dbReference>
<protein>
    <submittedName>
        <fullName evidence="2">FlhB-like flagellar protein</fullName>
    </submittedName>
</protein>
<evidence type="ECO:0000313" key="2">
    <source>
        <dbReference type="EMBL" id="ACL95449.1"/>
    </source>
</evidence>
<dbReference type="GO" id="GO:0009306">
    <property type="term" value="P:protein secretion"/>
    <property type="evidence" value="ECO:0007669"/>
    <property type="project" value="InterPro"/>
</dbReference>
<dbReference type="RefSeq" id="YP_002517357.1">
    <property type="nucleotide sequence ID" value="NC_011916.1"/>
</dbReference>
<dbReference type="InterPro" id="IPR029025">
    <property type="entry name" value="T3SS_substrate_exporter_C"/>
</dbReference>
<dbReference type="Proteomes" id="UP000001364">
    <property type="component" value="Chromosome"/>
</dbReference>
<dbReference type="PATRIC" id="fig|565050.3.peg.1943"/>
<dbReference type="RefSeq" id="WP_010919773.1">
    <property type="nucleotide sequence ID" value="NC_011916.1"/>
</dbReference>
<reference evidence="2 3" key="1">
    <citation type="journal article" date="2010" name="J. Bacteriol.">
        <title>The genetic basis of laboratory adaptation in Caulobacter crescentus.</title>
        <authorList>
            <person name="Marks M.E."/>
            <person name="Castro-Rojas C.M."/>
            <person name="Teiling C."/>
            <person name="Du L."/>
            <person name="Kapatral V."/>
            <person name="Walunas T.L."/>
            <person name="Crosson S."/>
        </authorList>
    </citation>
    <scope>NUCLEOTIDE SEQUENCE [LARGE SCALE GENOMIC DNA]</scope>
    <source>
        <strain evidence="3">NA1000 / CB15N</strain>
    </source>
</reference>
<dbReference type="Pfam" id="PF01312">
    <property type="entry name" value="Bac_export_2"/>
    <property type="match status" value="1"/>
</dbReference>
<dbReference type="GeneID" id="7330124"/>
<keyword evidence="2" id="KW-0282">Flagellum</keyword>
<dbReference type="PRINTS" id="PR00950">
    <property type="entry name" value="TYPE3IMSPROT"/>
</dbReference>
<dbReference type="InterPro" id="IPR006135">
    <property type="entry name" value="T3SS_substrate_exporter"/>
</dbReference>
<gene>
    <name evidence="2" type="ordered locus">CCNA_01984</name>
</gene>
<evidence type="ECO:0000256" key="1">
    <source>
        <dbReference type="ARBA" id="ARBA00010690"/>
    </source>
</evidence>
<dbReference type="KEGG" id="ccs:CCNA_01984"/>
<comment type="similarity">
    <text evidence="1">Belongs to the type III secretion exporter family.</text>
</comment>
<dbReference type="PhylomeDB" id="A0A0H3C9K5"/>